<dbReference type="SUPFAM" id="SSF51197">
    <property type="entry name" value="Clavaminate synthase-like"/>
    <property type="match status" value="1"/>
</dbReference>
<gene>
    <name evidence="8" type="ORF">AK812_SmicGene41519</name>
</gene>
<evidence type="ECO:0000313" key="8">
    <source>
        <dbReference type="EMBL" id="OLP78313.1"/>
    </source>
</evidence>
<dbReference type="Proteomes" id="UP000186817">
    <property type="component" value="Unassembled WGS sequence"/>
</dbReference>
<feature type="region of interest" description="Disordered" evidence="5">
    <location>
        <begin position="398"/>
        <end position="418"/>
    </location>
</feature>
<dbReference type="PROSITE" id="PS50103">
    <property type="entry name" value="ZF_C3H1"/>
    <property type="match status" value="1"/>
</dbReference>
<name>A0A1Q9C5V8_SYMMI</name>
<feature type="region of interest" description="Disordered" evidence="5">
    <location>
        <begin position="1096"/>
        <end position="1116"/>
    </location>
</feature>
<comment type="caution">
    <text evidence="8">The sequence shown here is derived from an EMBL/GenBank/DDBJ whole genome shotgun (WGS) entry which is preliminary data.</text>
</comment>
<evidence type="ECO:0000256" key="4">
    <source>
        <dbReference type="PROSITE-ProRule" id="PRU00723"/>
    </source>
</evidence>
<feature type="zinc finger region" description="C3H1-type" evidence="4">
    <location>
        <begin position="811"/>
        <end position="839"/>
    </location>
</feature>
<keyword evidence="6" id="KW-0732">Signal</keyword>
<keyword evidence="2 4" id="KW-0863">Zinc-finger</keyword>
<evidence type="ECO:0000256" key="2">
    <source>
        <dbReference type="ARBA" id="ARBA00022771"/>
    </source>
</evidence>
<dbReference type="InterPro" id="IPR041667">
    <property type="entry name" value="Cupin_8"/>
</dbReference>
<evidence type="ECO:0000256" key="5">
    <source>
        <dbReference type="SAM" id="MobiDB-lite"/>
    </source>
</evidence>
<reference evidence="8 9" key="1">
    <citation type="submission" date="2016-02" db="EMBL/GenBank/DDBJ databases">
        <title>Genome analysis of coral dinoflagellate symbionts highlights evolutionary adaptations to a symbiotic lifestyle.</title>
        <authorList>
            <person name="Aranda M."/>
            <person name="Li Y."/>
            <person name="Liew Y.J."/>
            <person name="Baumgarten S."/>
            <person name="Simakov O."/>
            <person name="Wilson M."/>
            <person name="Piel J."/>
            <person name="Ashoor H."/>
            <person name="Bougouffa S."/>
            <person name="Bajic V.B."/>
            <person name="Ryu T."/>
            <person name="Ravasi T."/>
            <person name="Bayer T."/>
            <person name="Micklem G."/>
            <person name="Kim H."/>
            <person name="Bhak J."/>
            <person name="Lajeunesse T.C."/>
            <person name="Voolstra C.R."/>
        </authorList>
    </citation>
    <scope>NUCLEOTIDE SEQUENCE [LARGE SCALE GENOMIC DNA]</scope>
    <source>
        <strain evidence="8 9">CCMP2467</strain>
    </source>
</reference>
<feature type="compositionally biased region" description="Low complexity" evidence="5">
    <location>
        <begin position="861"/>
        <end position="884"/>
    </location>
</feature>
<feature type="compositionally biased region" description="Polar residues" evidence="5">
    <location>
        <begin position="1098"/>
        <end position="1116"/>
    </location>
</feature>
<feature type="chain" id="PRO_5012118813" description="C3H1-type domain-containing protein" evidence="6">
    <location>
        <begin position="24"/>
        <end position="1116"/>
    </location>
</feature>
<keyword evidence="9" id="KW-1185">Reference proteome</keyword>
<protein>
    <recommendedName>
        <fullName evidence="7">C3H1-type domain-containing protein</fullName>
    </recommendedName>
</protein>
<keyword evidence="3 4" id="KW-0862">Zinc</keyword>
<evidence type="ECO:0000256" key="1">
    <source>
        <dbReference type="ARBA" id="ARBA00022723"/>
    </source>
</evidence>
<feature type="domain" description="C3H1-type" evidence="7">
    <location>
        <begin position="811"/>
        <end position="839"/>
    </location>
</feature>
<feature type="region of interest" description="Disordered" evidence="5">
    <location>
        <begin position="860"/>
        <end position="924"/>
    </location>
</feature>
<dbReference type="OrthoDB" id="39952at2759"/>
<dbReference type="AlphaFoldDB" id="A0A1Q9C5V8"/>
<feature type="signal peptide" evidence="6">
    <location>
        <begin position="1"/>
        <end position="23"/>
    </location>
</feature>
<keyword evidence="1 4" id="KW-0479">Metal-binding</keyword>
<dbReference type="SUPFAM" id="SSF90229">
    <property type="entry name" value="CCCH zinc finger"/>
    <property type="match status" value="1"/>
</dbReference>
<feature type="region of interest" description="Disordered" evidence="5">
    <location>
        <begin position="772"/>
        <end position="811"/>
    </location>
</feature>
<evidence type="ECO:0000256" key="3">
    <source>
        <dbReference type="ARBA" id="ARBA00022833"/>
    </source>
</evidence>
<dbReference type="Pfam" id="PF13621">
    <property type="entry name" value="Cupin_8"/>
    <property type="match status" value="1"/>
</dbReference>
<sequence length="1116" mass="123126">MKMKLAWHLVIGLLTAALFGAVCSPERRLTLCLHVYVPCANYMPWAKEAWMQMLEGYFQFERWLSPSQFEETYELPEIKAEEYTPEKLRHLSQDGRLPVVIRGLVREASACHEAGKPEWVRRYGNFTVMSMTLGKGLHYNDSEVKVTEDTNFSEYVAGLQRGETGRYDAGMDTMLSQYPEIYPSLGLDALQFDALQIAGCRSLSLLVNGQGEGLKWHMANHPNLVSVYHGTKVWELINYRFSIFLGPTIPAGIGSWGYLPANHETIDRIYPFLPKALVKLKAGDSLFNPPWSWHRVSNEGDATTKLVVMSACRWSDVRTTIRLSPALELYKSLGWPAWVHPSMPLWVRWVPLFRILQDGLRETMGSIPSFGESLQFILRVYIFGKIGHSAQVMSPKPLMPTSLEGEREGPDYGSMSARGTDGHDLTMANGENRSFPDLLKRALGNKEQIVAEVQRQVRQQLQQQEAMGGRGDGGAESVSRHQFTTENGFLEILLNRNLMPVLPYRKWGTRTRNNPWRWSEFCGMAQLQQAYLGRPEGDLKATVDLPQMPEVGPDAAVEFSDWVYEAEQAIGSLSDRAALWFSACLEVARNTYDIYVTSSPLQRLSLTPDIPAELKDQKWSRLERKVMTLLLNSMKTAKDEVITYRISTVPALLYRMFVLYQPGGAAERTTILRHLEGQQGSEDVHACITALRRWRRYLQRAEDLGISVPDASILLKSVEQISKRALDAHPDIRFRVALTKNELLLHSRPETEAVVRLYNTILAELQMISPVNPAKNSNTAAAPATDTAKLKAVSTPGGGDQAAGATTTSPRKGQVPCKFFLTDSGCSKGAGCQFAHNFTKKEKAGRCWTCGSTQHQQAACSVKKGSGSPSGKPPKGASKGGAVAQLAASMVSPTTATTEATSSTPTMPPPSSTSTASVGESAHTPDLPEAEVRKLLEQANAMLSEIRQLRSVWLATHHVENASVAHGCDPRTGRTGMLDSGASHPLRPATTEEVATAGRVRVQLANGSEITLSQNRAGTLLKAADNNEAPVAPIVPLGSLVQDLGCDLQWSRRRGLEIRHPVHGLMRPTIVGGCPLVGETAALDLIRELEDLKVREPTNASSKTARSSSRQATHFK</sequence>
<evidence type="ECO:0000259" key="7">
    <source>
        <dbReference type="PROSITE" id="PS50103"/>
    </source>
</evidence>
<dbReference type="GO" id="GO:0008270">
    <property type="term" value="F:zinc ion binding"/>
    <property type="evidence" value="ECO:0007669"/>
    <property type="project" value="UniProtKB-KW"/>
</dbReference>
<organism evidence="8 9">
    <name type="scientific">Symbiodinium microadriaticum</name>
    <name type="common">Dinoflagellate</name>
    <name type="synonym">Zooxanthella microadriatica</name>
    <dbReference type="NCBI Taxonomy" id="2951"/>
    <lineage>
        <taxon>Eukaryota</taxon>
        <taxon>Sar</taxon>
        <taxon>Alveolata</taxon>
        <taxon>Dinophyceae</taxon>
        <taxon>Suessiales</taxon>
        <taxon>Symbiodiniaceae</taxon>
        <taxon>Symbiodinium</taxon>
    </lineage>
</organism>
<dbReference type="InterPro" id="IPR036855">
    <property type="entry name" value="Znf_CCCH_sf"/>
</dbReference>
<evidence type="ECO:0000256" key="6">
    <source>
        <dbReference type="SAM" id="SignalP"/>
    </source>
</evidence>
<feature type="compositionally biased region" description="Low complexity" evidence="5">
    <location>
        <begin position="892"/>
        <end position="905"/>
    </location>
</feature>
<proteinExistence type="predicted"/>
<dbReference type="InterPro" id="IPR000571">
    <property type="entry name" value="Znf_CCCH"/>
</dbReference>
<evidence type="ECO:0000313" key="9">
    <source>
        <dbReference type="Proteomes" id="UP000186817"/>
    </source>
</evidence>
<dbReference type="EMBL" id="LSRX01001627">
    <property type="protein sequence ID" value="OLP78313.1"/>
    <property type="molecule type" value="Genomic_DNA"/>
</dbReference>
<accession>A0A1Q9C5V8</accession>
<dbReference type="Gene3D" id="2.60.120.650">
    <property type="entry name" value="Cupin"/>
    <property type="match status" value="1"/>
</dbReference>